<dbReference type="OMA" id="FRIYLGT"/>
<evidence type="ECO:0000313" key="5">
    <source>
        <dbReference type="EMBL" id="OXA41734.1"/>
    </source>
</evidence>
<dbReference type="EMBL" id="LNIX01000028">
    <property type="protein sequence ID" value="OXA41734.1"/>
    <property type="molecule type" value="Genomic_DNA"/>
</dbReference>
<dbReference type="Pfam" id="PF00089">
    <property type="entry name" value="Trypsin"/>
    <property type="match status" value="1"/>
</dbReference>
<comment type="caution">
    <text evidence="5">The sequence shown here is derived from an EMBL/GenBank/DDBJ whole genome shotgun (WGS) entry which is preliminary data.</text>
</comment>
<dbReference type="InterPro" id="IPR009003">
    <property type="entry name" value="Peptidase_S1_PA"/>
</dbReference>
<reference evidence="5 6" key="1">
    <citation type="submission" date="2015-12" db="EMBL/GenBank/DDBJ databases">
        <title>The genome of Folsomia candida.</title>
        <authorList>
            <person name="Faddeeva A."/>
            <person name="Derks M.F."/>
            <person name="Anvar Y."/>
            <person name="Smit S."/>
            <person name="Van Straalen N."/>
            <person name="Roelofs D."/>
        </authorList>
    </citation>
    <scope>NUCLEOTIDE SEQUENCE [LARGE SCALE GENOMIC DNA]</scope>
    <source>
        <strain evidence="5 6">VU population</strain>
        <tissue evidence="5">Whole body</tissue>
    </source>
</reference>
<proteinExistence type="inferred from homology"/>
<dbReference type="InterPro" id="IPR018114">
    <property type="entry name" value="TRYPSIN_HIS"/>
</dbReference>
<accession>A0A226DA51</accession>
<keyword evidence="1" id="KW-1015">Disulfide bond</keyword>
<evidence type="ECO:0000313" key="6">
    <source>
        <dbReference type="Proteomes" id="UP000198287"/>
    </source>
</evidence>
<keyword evidence="3" id="KW-0378">Hydrolase</keyword>
<dbReference type="PANTHER" id="PTHR24252:SF7">
    <property type="entry name" value="HYALIN"/>
    <property type="match status" value="1"/>
</dbReference>
<dbReference type="PROSITE" id="PS00134">
    <property type="entry name" value="TRYPSIN_HIS"/>
    <property type="match status" value="1"/>
</dbReference>
<dbReference type="GO" id="GO:0004252">
    <property type="term" value="F:serine-type endopeptidase activity"/>
    <property type="evidence" value="ECO:0007669"/>
    <property type="project" value="InterPro"/>
</dbReference>
<dbReference type="PRINTS" id="PR00722">
    <property type="entry name" value="CHYMOTRYPSIN"/>
</dbReference>
<dbReference type="InterPro" id="IPR033116">
    <property type="entry name" value="TRYPSIN_SER"/>
</dbReference>
<feature type="domain" description="Peptidase S1" evidence="4">
    <location>
        <begin position="1"/>
        <end position="239"/>
    </location>
</feature>
<keyword evidence="3" id="KW-0645">Protease</keyword>
<sequence>MTLLFQSTEVSRCGGVTLREVAYCGATLINNQYILTAGHCIPDMQTSGLGNFRVWIGTNFITDLASDFDDYLDLEISEIKSHPKFDFETAEYDVALIKVSEPIKFSKRVRPICLTQPEENTLVGKIGVITGWGSLTLTTPTEEELKESDVVIVTNEECKKNYTTVDIPVLDTMLCGSVMTLDGQDPCKGDSGGPLMLKVKNRITQIGIISHGQGCSSPAFPTIFSRMSKFIEWIQQNTQDALYCRGSF</sequence>
<dbReference type="PANTHER" id="PTHR24252">
    <property type="entry name" value="ACROSIN-RELATED"/>
    <property type="match status" value="1"/>
</dbReference>
<dbReference type="SMART" id="SM00020">
    <property type="entry name" value="Tryp_SPc"/>
    <property type="match status" value="1"/>
</dbReference>
<dbReference type="FunFam" id="2.40.10.10:FF:000002">
    <property type="entry name" value="Transmembrane protease serine"/>
    <property type="match status" value="1"/>
</dbReference>
<evidence type="ECO:0000256" key="2">
    <source>
        <dbReference type="ARBA" id="ARBA00024195"/>
    </source>
</evidence>
<keyword evidence="6" id="KW-1185">Reference proteome</keyword>
<dbReference type="PROSITE" id="PS50240">
    <property type="entry name" value="TRYPSIN_DOM"/>
    <property type="match status" value="1"/>
</dbReference>
<dbReference type="PROSITE" id="PS00135">
    <property type="entry name" value="TRYPSIN_SER"/>
    <property type="match status" value="1"/>
</dbReference>
<gene>
    <name evidence="5" type="ORF">Fcan01_23521</name>
</gene>
<name>A0A226DA51_FOLCA</name>
<evidence type="ECO:0000256" key="1">
    <source>
        <dbReference type="ARBA" id="ARBA00023157"/>
    </source>
</evidence>
<dbReference type="Proteomes" id="UP000198287">
    <property type="component" value="Unassembled WGS sequence"/>
</dbReference>
<dbReference type="CDD" id="cd00190">
    <property type="entry name" value="Tryp_SPc"/>
    <property type="match status" value="1"/>
</dbReference>
<dbReference type="STRING" id="158441.A0A226DA51"/>
<dbReference type="GO" id="GO:0006508">
    <property type="term" value="P:proteolysis"/>
    <property type="evidence" value="ECO:0007669"/>
    <property type="project" value="UniProtKB-KW"/>
</dbReference>
<evidence type="ECO:0000259" key="4">
    <source>
        <dbReference type="PROSITE" id="PS50240"/>
    </source>
</evidence>
<organism evidence="5 6">
    <name type="scientific">Folsomia candida</name>
    <name type="common">Springtail</name>
    <dbReference type="NCBI Taxonomy" id="158441"/>
    <lineage>
        <taxon>Eukaryota</taxon>
        <taxon>Metazoa</taxon>
        <taxon>Ecdysozoa</taxon>
        <taxon>Arthropoda</taxon>
        <taxon>Hexapoda</taxon>
        <taxon>Collembola</taxon>
        <taxon>Entomobryomorpha</taxon>
        <taxon>Isotomoidea</taxon>
        <taxon>Isotomidae</taxon>
        <taxon>Proisotominae</taxon>
        <taxon>Folsomia</taxon>
    </lineage>
</organism>
<keyword evidence="3" id="KW-0720">Serine protease</keyword>
<dbReference type="Gene3D" id="2.40.10.10">
    <property type="entry name" value="Trypsin-like serine proteases"/>
    <property type="match status" value="1"/>
</dbReference>
<dbReference type="InterPro" id="IPR001314">
    <property type="entry name" value="Peptidase_S1A"/>
</dbReference>
<protein>
    <submittedName>
        <fullName evidence="5">Serine proteinase stubble</fullName>
    </submittedName>
</protein>
<dbReference type="SUPFAM" id="SSF50494">
    <property type="entry name" value="Trypsin-like serine proteases"/>
    <property type="match status" value="1"/>
</dbReference>
<dbReference type="InterPro" id="IPR043504">
    <property type="entry name" value="Peptidase_S1_PA_chymotrypsin"/>
</dbReference>
<dbReference type="AlphaFoldDB" id="A0A226DA51"/>
<evidence type="ECO:0000256" key="3">
    <source>
        <dbReference type="RuleBase" id="RU363034"/>
    </source>
</evidence>
<dbReference type="InterPro" id="IPR001254">
    <property type="entry name" value="Trypsin_dom"/>
</dbReference>
<comment type="similarity">
    <text evidence="2">Belongs to the peptidase S1 family. CLIP subfamily.</text>
</comment>